<evidence type="ECO:0000313" key="2">
    <source>
        <dbReference type="EMBL" id="MEZ3182232.1"/>
    </source>
</evidence>
<gene>
    <name evidence="2" type="ORF">KYY02_27305</name>
</gene>
<organism evidence="2 3">
    <name type="scientific">Streptomyces pimonensis</name>
    <dbReference type="NCBI Taxonomy" id="2860288"/>
    <lineage>
        <taxon>Bacteria</taxon>
        <taxon>Bacillati</taxon>
        <taxon>Actinomycetota</taxon>
        <taxon>Actinomycetes</taxon>
        <taxon>Kitasatosporales</taxon>
        <taxon>Streptomycetaceae</taxon>
        <taxon>Streptomyces</taxon>
    </lineage>
</organism>
<keyword evidence="3" id="KW-1185">Reference proteome</keyword>
<feature type="compositionally biased region" description="Low complexity" evidence="1">
    <location>
        <begin position="98"/>
        <end position="107"/>
    </location>
</feature>
<evidence type="ECO:0000256" key="1">
    <source>
        <dbReference type="SAM" id="MobiDB-lite"/>
    </source>
</evidence>
<comment type="caution">
    <text evidence="2">The sequence shown here is derived from an EMBL/GenBank/DDBJ whole genome shotgun (WGS) entry which is preliminary data.</text>
</comment>
<dbReference type="EMBL" id="JAHWZY010000038">
    <property type="protein sequence ID" value="MEZ3182232.1"/>
    <property type="molecule type" value="Genomic_DNA"/>
</dbReference>
<feature type="region of interest" description="Disordered" evidence="1">
    <location>
        <begin position="79"/>
        <end position="107"/>
    </location>
</feature>
<dbReference type="Proteomes" id="UP001567537">
    <property type="component" value="Unassembled WGS sequence"/>
</dbReference>
<proteinExistence type="predicted"/>
<feature type="compositionally biased region" description="Low complexity" evidence="1">
    <location>
        <begin position="81"/>
        <end position="90"/>
    </location>
</feature>
<sequence>MATNPSMLRRTRPVAEIAAARAAGDIVPPAETSASTTAATTFTSGALRTYSFWAAYTSLLTTVEPSDSATGCPVSVRADGRASAAGARSEGAGGRAGEGTTRPGGPQ</sequence>
<reference evidence="2 3" key="1">
    <citation type="journal article" date="2021" name="Res Sq">
        <title>Streptomyces Pimoensis sp. nov., Isolated From the Taklimakan Desert in Xinjiang, China.</title>
        <authorList>
            <person name="Zhang P."/>
            <person name="Luo X."/>
            <person name="Luo X."/>
            <person name="Liu Z."/>
            <person name="Xia Z."/>
            <person name="Wan C."/>
            <person name="zhang L."/>
        </authorList>
    </citation>
    <scope>NUCLEOTIDE SEQUENCE [LARGE SCALE GENOMIC DNA]</scope>
    <source>
        <strain evidence="2 3">TRM75549</strain>
    </source>
</reference>
<protein>
    <submittedName>
        <fullName evidence="2">Uncharacterized protein</fullName>
    </submittedName>
</protein>
<name>A0ABV4J8A5_9ACTN</name>
<dbReference type="RefSeq" id="WP_371242658.1">
    <property type="nucleotide sequence ID" value="NZ_JAHWZY010000038.1"/>
</dbReference>
<accession>A0ABV4J8A5</accession>
<evidence type="ECO:0000313" key="3">
    <source>
        <dbReference type="Proteomes" id="UP001567537"/>
    </source>
</evidence>